<dbReference type="EMBL" id="QMFY01000011">
    <property type="protein sequence ID" value="RAV99423.1"/>
    <property type="molecule type" value="Genomic_DNA"/>
</dbReference>
<dbReference type="RefSeq" id="WP_112748612.1">
    <property type="nucleotide sequence ID" value="NZ_QMFY01000011.1"/>
</dbReference>
<evidence type="ECO:0000313" key="1">
    <source>
        <dbReference type="EMBL" id="RAV99423.1"/>
    </source>
</evidence>
<sequence>MKKILVVVLVTLTFACNREKAKDANVDTMAVERDAAVVKSIPNDSTYERFRDFRNYLVTGNVAVEDIQEVNSVCAVVVSPTDEQIKSMIEENGEEDFSTIADDASFYQSEGTLTLDSFGIKTIEAEKRYIRFVGESETWVLDIRQKGAPEWSIIFFDPKKAPQVNSWVDITFDELIAYYGLK</sequence>
<proteinExistence type="predicted"/>
<protein>
    <recommendedName>
        <fullName evidence="3">Lipoprotein</fullName>
    </recommendedName>
</protein>
<organism evidence="1 2">
    <name type="scientific">Pseudochryseolinea flava</name>
    <dbReference type="NCBI Taxonomy" id="2059302"/>
    <lineage>
        <taxon>Bacteria</taxon>
        <taxon>Pseudomonadati</taxon>
        <taxon>Bacteroidota</taxon>
        <taxon>Cytophagia</taxon>
        <taxon>Cytophagales</taxon>
        <taxon>Fulvivirgaceae</taxon>
        <taxon>Pseudochryseolinea</taxon>
    </lineage>
</organism>
<gene>
    <name evidence="1" type="ORF">DQQ10_19580</name>
</gene>
<keyword evidence="2" id="KW-1185">Reference proteome</keyword>
<evidence type="ECO:0008006" key="3">
    <source>
        <dbReference type="Google" id="ProtNLM"/>
    </source>
</evidence>
<name>A0A364XYR5_9BACT</name>
<dbReference type="OrthoDB" id="885909at2"/>
<dbReference type="AlphaFoldDB" id="A0A364XYR5"/>
<dbReference type="PROSITE" id="PS51257">
    <property type="entry name" value="PROKAR_LIPOPROTEIN"/>
    <property type="match status" value="1"/>
</dbReference>
<comment type="caution">
    <text evidence="1">The sequence shown here is derived from an EMBL/GenBank/DDBJ whole genome shotgun (WGS) entry which is preliminary data.</text>
</comment>
<dbReference type="Proteomes" id="UP000251889">
    <property type="component" value="Unassembled WGS sequence"/>
</dbReference>
<accession>A0A364XYR5</accession>
<evidence type="ECO:0000313" key="2">
    <source>
        <dbReference type="Proteomes" id="UP000251889"/>
    </source>
</evidence>
<reference evidence="1 2" key="1">
    <citation type="submission" date="2018-06" db="EMBL/GenBank/DDBJ databases">
        <title>Chryseolinea flavus sp. nov., a member of the phylum Bacteroidetes isolated from soil.</title>
        <authorList>
            <person name="Li Y."/>
            <person name="Wang J."/>
        </authorList>
    </citation>
    <scope>NUCLEOTIDE SEQUENCE [LARGE SCALE GENOMIC DNA]</scope>
    <source>
        <strain evidence="1 2">SDU1-6</strain>
    </source>
</reference>